<keyword evidence="2" id="KW-0472">Membrane</keyword>
<dbReference type="RefSeq" id="WP_013660386.1">
    <property type="nucleotide sequence ID" value="NC_015276.1"/>
</dbReference>
<accession>F2JUR6</accession>
<keyword evidence="4" id="KW-1185">Reference proteome</keyword>
<feature type="compositionally biased region" description="Polar residues" evidence="1">
    <location>
        <begin position="173"/>
        <end position="184"/>
    </location>
</feature>
<protein>
    <submittedName>
        <fullName evidence="3">Uncharacterized protein</fullName>
    </submittedName>
</protein>
<evidence type="ECO:0000256" key="2">
    <source>
        <dbReference type="SAM" id="Phobius"/>
    </source>
</evidence>
<dbReference type="Proteomes" id="UP000001062">
    <property type="component" value="Chromosome"/>
</dbReference>
<dbReference type="PATRIC" id="fig|717774.3.peg.1256"/>
<organism evidence="3 4">
    <name type="scientific">Marinomonas mediterranea (strain ATCC 700492 / JCM 21426 / NBRC 103028 / MMB-1)</name>
    <dbReference type="NCBI Taxonomy" id="717774"/>
    <lineage>
        <taxon>Bacteria</taxon>
        <taxon>Pseudomonadati</taxon>
        <taxon>Pseudomonadota</taxon>
        <taxon>Gammaproteobacteria</taxon>
        <taxon>Oceanospirillales</taxon>
        <taxon>Oceanospirillaceae</taxon>
        <taxon>Marinomonas</taxon>
    </lineage>
</organism>
<evidence type="ECO:0000256" key="1">
    <source>
        <dbReference type="SAM" id="MobiDB-lite"/>
    </source>
</evidence>
<evidence type="ECO:0000313" key="3">
    <source>
        <dbReference type="EMBL" id="ADZ90481.1"/>
    </source>
</evidence>
<feature type="transmembrane region" description="Helical" evidence="2">
    <location>
        <begin position="25"/>
        <end position="49"/>
    </location>
</feature>
<dbReference type="KEGG" id="mme:Marme_1208"/>
<gene>
    <name evidence="3" type="ordered locus">Marme_1208</name>
</gene>
<proteinExistence type="predicted"/>
<feature type="region of interest" description="Disordered" evidence="1">
    <location>
        <begin position="163"/>
        <end position="184"/>
    </location>
</feature>
<dbReference type="EMBL" id="CP002583">
    <property type="protein sequence ID" value="ADZ90481.1"/>
    <property type="molecule type" value="Genomic_DNA"/>
</dbReference>
<name>F2JUR6_MARM1</name>
<dbReference type="HOGENOM" id="CLU_127057_0_0_6"/>
<reference evidence="3 4" key="1">
    <citation type="journal article" date="2012" name="Stand. Genomic Sci.">
        <title>Complete genome sequence of the melanogenic marine bacterium Marinomonas mediterranea type strain (MMB-1(T)).</title>
        <authorList>
            <person name="Lucas-Elio P."/>
            <person name="Goodwin L."/>
            <person name="Woyke T."/>
            <person name="Pitluck S."/>
            <person name="Nolan M."/>
            <person name="Kyrpides N.C."/>
            <person name="Detter J.C."/>
            <person name="Copeland A."/>
            <person name="Teshima H."/>
            <person name="Bruce D."/>
            <person name="Detter C."/>
            <person name="Tapia R."/>
            <person name="Han S."/>
            <person name="Land M.L."/>
            <person name="Ivanova N."/>
            <person name="Mikhailova N."/>
            <person name="Johnston A.W."/>
            <person name="Sanchez-Amat A."/>
        </authorList>
    </citation>
    <scope>NUCLEOTIDE SEQUENCE [LARGE SCALE GENOMIC DNA]</scope>
    <source>
        <strain evidence="4">ATCC 700492 / JCM 21426 / NBRC 103028 / MMB-1</strain>
    </source>
</reference>
<evidence type="ECO:0000313" key="4">
    <source>
        <dbReference type="Proteomes" id="UP000001062"/>
    </source>
</evidence>
<sequence length="184" mass="20574" precursor="true">MPKNDTLKDEDVSEKPAKKKRNLPIGLIAGFFMCFLVSVGASSGIFYFLSNSSAAEVTSSEQPIEEKIKALETQLTQQEQVISGLEQEASVLRTYLRHSSSTALKNILINQEESIQNYLSVMRQGIGDLSDLVPRGTDWANEYQYRTDLALKSSLERLNLLRMLKTGEPPKQPKTNTDTESSEQ</sequence>
<keyword evidence="2" id="KW-1133">Transmembrane helix</keyword>
<keyword evidence="2" id="KW-0812">Transmembrane</keyword>
<dbReference type="eggNOG" id="ENOG50333Q6">
    <property type="taxonomic scope" value="Bacteria"/>
</dbReference>
<dbReference type="AlphaFoldDB" id="F2JUR6"/>